<keyword evidence="6" id="KW-1185">Reference proteome</keyword>
<name>A0A0K6IWG8_9PROT</name>
<evidence type="ECO:0000313" key="6">
    <source>
        <dbReference type="Proteomes" id="UP000182108"/>
    </source>
</evidence>
<gene>
    <name evidence="5" type="ORF">Ga0061068_10773</name>
</gene>
<evidence type="ECO:0000256" key="2">
    <source>
        <dbReference type="ARBA" id="ARBA00022603"/>
    </source>
</evidence>
<evidence type="ECO:0000259" key="4">
    <source>
        <dbReference type="SMART" id="SM00967"/>
    </source>
</evidence>
<proteinExistence type="inferred from homology"/>
<dbReference type="InterPro" id="IPR029064">
    <property type="entry name" value="Ribosomal_eL30-like_sf"/>
</dbReference>
<dbReference type="Gene3D" id="3.40.1280.10">
    <property type="match status" value="1"/>
</dbReference>
<keyword evidence="3" id="KW-0808">Transferase</keyword>
<sequence length="272" mass="29149">MSSWQEIRSRDNPQVRAIRRWLNEASFRRREPWLVLEGDHLLTAALQAGWMPEAVFVEEGREARFAAVLEALPPTCARVRVSAPVFRALAATETPSGIVARFARRMLALTPEVLAGRDLVLLDGVQEPGNVGAILRTAAAAGVGAVLLGPGCADHWAPKVLRAAMGAHFVLPIAAIDDPEPWFAARRGRVFATALAEKAVPLYALGLKAPALWLFGAEGAGVRPEWLAVADACVRIPMPGAMESLNVAAAVAVCLFEAVRQRLCQAKKGVVS</sequence>
<dbReference type="EMBL" id="CYHH01000007">
    <property type="protein sequence ID" value="CUB07433.1"/>
    <property type="molecule type" value="Genomic_DNA"/>
</dbReference>
<dbReference type="SMART" id="SM00967">
    <property type="entry name" value="SpoU_sub_bind"/>
    <property type="match status" value="1"/>
</dbReference>
<dbReference type="Gene3D" id="3.30.1330.30">
    <property type="match status" value="1"/>
</dbReference>
<dbReference type="GO" id="GO:0006396">
    <property type="term" value="P:RNA processing"/>
    <property type="evidence" value="ECO:0007669"/>
    <property type="project" value="InterPro"/>
</dbReference>
<dbReference type="OrthoDB" id="9794400at2"/>
<dbReference type="InterPro" id="IPR051259">
    <property type="entry name" value="rRNA_Methyltransferase"/>
</dbReference>
<comment type="similarity">
    <text evidence="1">Belongs to the class IV-like SAM-binding methyltransferase superfamily. RNA methyltransferase TrmH family.</text>
</comment>
<dbReference type="GO" id="GO:0003723">
    <property type="term" value="F:RNA binding"/>
    <property type="evidence" value="ECO:0007669"/>
    <property type="project" value="InterPro"/>
</dbReference>
<dbReference type="PANTHER" id="PTHR43191:SF2">
    <property type="entry name" value="RRNA METHYLTRANSFERASE 3, MITOCHONDRIAL"/>
    <property type="match status" value="1"/>
</dbReference>
<dbReference type="CDD" id="cd18095">
    <property type="entry name" value="SpoU-like_rRNA-MTase"/>
    <property type="match status" value="1"/>
</dbReference>
<organism evidence="5 6">
    <name type="scientific">Tepidiphilus thermophilus</name>
    <dbReference type="NCBI Taxonomy" id="876478"/>
    <lineage>
        <taxon>Bacteria</taxon>
        <taxon>Pseudomonadati</taxon>
        <taxon>Pseudomonadota</taxon>
        <taxon>Hydrogenophilia</taxon>
        <taxon>Hydrogenophilales</taxon>
        <taxon>Hydrogenophilaceae</taxon>
        <taxon>Tepidiphilus</taxon>
    </lineage>
</organism>
<evidence type="ECO:0000256" key="1">
    <source>
        <dbReference type="ARBA" id="ARBA00007228"/>
    </source>
</evidence>
<dbReference type="Pfam" id="PF00588">
    <property type="entry name" value="SpoU_methylase"/>
    <property type="match status" value="1"/>
</dbReference>
<keyword evidence="2 5" id="KW-0489">Methyltransferase</keyword>
<dbReference type="Proteomes" id="UP000182108">
    <property type="component" value="Unassembled WGS sequence"/>
</dbReference>
<dbReference type="PANTHER" id="PTHR43191">
    <property type="entry name" value="RRNA METHYLTRANSFERASE 3"/>
    <property type="match status" value="1"/>
</dbReference>
<dbReference type="SUPFAM" id="SSF75217">
    <property type="entry name" value="alpha/beta knot"/>
    <property type="match status" value="1"/>
</dbReference>
<dbReference type="SUPFAM" id="SSF55315">
    <property type="entry name" value="L30e-like"/>
    <property type="match status" value="1"/>
</dbReference>
<dbReference type="GO" id="GO:0032259">
    <property type="term" value="P:methylation"/>
    <property type="evidence" value="ECO:0007669"/>
    <property type="project" value="UniProtKB-KW"/>
</dbReference>
<dbReference type="InterPro" id="IPR013123">
    <property type="entry name" value="SpoU_subst-bd"/>
</dbReference>
<reference evidence="6" key="1">
    <citation type="submission" date="2015-08" db="EMBL/GenBank/DDBJ databases">
        <authorList>
            <person name="Babu N.S."/>
            <person name="Beckwith C.J."/>
            <person name="Beseler K.G."/>
            <person name="Brison A."/>
            <person name="Carone J.V."/>
            <person name="Caskin T.P."/>
            <person name="Diamond M."/>
            <person name="Durham M.E."/>
            <person name="Foxe J.M."/>
            <person name="Go M."/>
            <person name="Henderson B.A."/>
            <person name="Jones I.B."/>
            <person name="McGettigan J.A."/>
            <person name="Micheletti S.J."/>
            <person name="Nasrallah M.E."/>
            <person name="Ortiz D."/>
            <person name="Piller C.R."/>
            <person name="Privatt S.R."/>
            <person name="Schneider S.L."/>
            <person name="Sharp S."/>
            <person name="Smith T.C."/>
            <person name="Stanton J.D."/>
            <person name="Ullery H.E."/>
            <person name="Wilson R.J."/>
            <person name="Serrano M.G."/>
            <person name="Buck G."/>
            <person name="Lee V."/>
            <person name="Wang Y."/>
            <person name="Carvalho R."/>
            <person name="Voegtly L."/>
            <person name="Shi R."/>
            <person name="Duckworth R."/>
            <person name="Johnson A."/>
            <person name="Loviza R."/>
            <person name="Walstead R."/>
            <person name="Shah Z."/>
            <person name="Kiflezghi M."/>
            <person name="Wade K."/>
            <person name="Ball S.L."/>
            <person name="Bradley K.W."/>
            <person name="Asai D.J."/>
            <person name="Bowman C.A."/>
            <person name="Russell D.A."/>
            <person name="Pope W.H."/>
            <person name="Jacobs-Sera D."/>
            <person name="Hendrix R.W."/>
            <person name="Hatfull G.F."/>
        </authorList>
    </citation>
    <scope>NUCLEOTIDE SEQUENCE [LARGE SCALE GENOMIC DNA]</scope>
    <source>
        <strain evidence="6">JCM 19170</strain>
    </source>
</reference>
<dbReference type="InterPro" id="IPR029026">
    <property type="entry name" value="tRNA_m1G_MTases_N"/>
</dbReference>
<dbReference type="RefSeq" id="WP_055423718.1">
    <property type="nucleotide sequence ID" value="NZ_CYHH01000007.1"/>
</dbReference>
<evidence type="ECO:0000256" key="3">
    <source>
        <dbReference type="ARBA" id="ARBA00022679"/>
    </source>
</evidence>
<dbReference type="InterPro" id="IPR053888">
    <property type="entry name" value="MRM3-like_sub_bind"/>
</dbReference>
<dbReference type="Pfam" id="PF22435">
    <property type="entry name" value="MRM3-like_sub_bind"/>
    <property type="match status" value="1"/>
</dbReference>
<evidence type="ECO:0000313" key="5">
    <source>
        <dbReference type="EMBL" id="CUB07433.1"/>
    </source>
</evidence>
<dbReference type="GO" id="GO:0008173">
    <property type="term" value="F:RNA methyltransferase activity"/>
    <property type="evidence" value="ECO:0007669"/>
    <property type="project" value="InterPro"/>
</dbReference>
<dbReference type="InterPro" id="IPR029028">
    <property type="entry name" value="Alpha/beta_knot_MTases"/>
</dbReference>
<dbReference type="InterPro" id="IPR001537">
    <property type="entry name" value="SpoU_MeTrfase"/>
</dbReference>
<dbReference type="AlphaFoldDB" id="A0A0K6IWG8"/>
<protein>
    <submittedName>
        <fullName evidence="5">tRNA G18 (Ribose-2'-O)-methylase SpoU</fullName>
    </submittedName>
</protein>
<accession>A0A0K6IWG8</accession>
<dbReference type="GO" id="GO:0005737">
    <property type="term" value="C:cytoplasm"/>
    <property type="evidence" value="ECO:0007669"/>
    <property type="project" value="UniProtKB-ARBA"/>
</dbReference>
<feature type="domain" description="RNA 2-O ribose methyltransferase substrate binding" evidence="4">
    <location>
        <begin position="35"/>
        <end position="108"/>
    </location>
</feature>